<keyword evidence="3" id="KW-1185">Reference proteome</keyword>
<gene>
    <name evidence="2" type="ORF">SPHA_43910</name>
</gene>
<feature type="transmembrane region" description="Helical" evidence="1">
    <location>
        <begin position="104"/>
        <end position="129"/>
    </location>
</feature>
<dbReference type="AlphaFoldDB" id="A0A812CZW7"/>
<feature type="transmembrane region" description="Helical" evidence="1">
    <location>
        <begin position="67"/>
        <end position="84"/>
    </location>
</feature>
<protein>
    <submittedName>
        <fullName evidence="2">Uncharacterized protein</fullName>
    </submittedName>
</protein>
<evidence type="ECO:0000313" key="2">
    <source>
        <dbReference type="EMBL" id="CAE1283221.1"/>
    </source>
</evidence>
<comment type="caution">
    <text evidence="2">The sequence shown here is derived from an EMBL/GenBank/DDBJ whole genome shotgun (WGS) entry which is preliminary data.</text>
</comment>
<reference evidence="2" key="1">
    <citation type="submission" date="2021-01" db="EMBL/GenBank/DDBJ databases">
        <authorList>
            <person name="Li R."/>
            <person name="Bekaert M."/>
        </authorList>
    </citation>
    <scope>NUCLEOTIDE SEQUENCE</scope>
    <source>
        <strain evidence="2">Farmed</strain>
    </source>
</reference>
<keyword evidence="1" id="KW-0812">Transmembrane</keyword>
<feature type="transmembrane region" description="Helical" evidence="1">
    <location>
        <begin position="136"/>
        <end position="158"/>
    </location>
</feature>
<evidence type="ECO:0000256" key="1">
    <source>
        <dbReference type="SAM" id="Phobius"/>
    </source>
</evidence>
<organism evidence="2 3">
    <name type="scientific">Acanthosepion pharaonis</name>
    <name type="common">Pharaoh cuttlefish</name>
    <name type="synonym">Sepia pharaonis</name>
    <dbReference type="NCBI Taxonomy" id="158019"/>
    <lineage>
        <taxon>Eukaryota</taxon>
        <taxon>Metazoa</taxon>
        <taxon>Spiralia</taxon>
        <taxon>Lophotrochozoa</taxon>
        <taxon>Mollusca</taxon>
        <taxon>Cephalopoda</taxon>
        <taxon>Coleoidea</taxon>
        <taxon>Decapodiformes</taxon>
        <taxon>Sepiida</taxon>
        <taxon>Sepiina</taxon>
        <taxon>Sepiidae</taxon>
        <taxon>Acanthosepion</taxon>
    </lineage>
</organism>
<accession>A0A812CZW7</accession>
<feature type="transmembrane region" description="Helical" evidence="1">
    <location>
        <begin position="20"/>
        <end position="47"/>
    </location>
</feature>
<proteinExistence type="predicted"/>
<keyword evidence="1" id="KW-0472">Membrane</keyword>
<keyword evidence="1" id="KW-1133">Transmembrane helix</keyword>
<evidence type="ECO:0000313" key="3">
    <source>
        <dbReference type="Proteomes" id="UP000597762"/>
    </source>
</evidence>
<sequence>MEFSPLNFYYLSFDPASCFSFSFIHFLHCFFYSHGHFLICHSLNICLSNSLSVGHQIVLKKNSSFKFLTIIFSLQICFFHYQFIVAHFSCTFSFVSLDSFLSPFFLSLAVSLALPLALTHSLLLSLALFYSLALSLSLVLSLCILLTSISYSIFFIQLSR</sequence>
<dbReference type="Proteomes" id="UP000597762">
    <property type="component" value="Unassembled WGS sequence"/>
</dbReference>
<name>A0A812CZW7_ACAPH</name>
<dbReference type="EMBL" id="CAHIKZ030002224">
    <property type="protein sequence ID" value="CAE1283221.1"/>
    <property type="molecule type" value="Genomic_DNA"/>
</dbReference>